<name>A0A9W6WSU4_9STRA</name>
<keyword evidence="3" id="KW-1185">Reference proteome</keyword>
<evidence type="ECO:0000313" key="2">
    <source>
        <dbReference type="EMBL" id="GMF16149.1"/>
    </source>
</evidence>
<accession>A0A9W6WSU4</accession>
<protein>
    <submittedName>
        <fullName evidence="2">Unnamed protein product</fullName>
    </submittedName>
</protein>
<sequence>MPVDAPVFAFTYIGVSGSNRRFNEVNQDESAASQHGMYTYRIQGAMGHYLGSLLPRVDPLTNQPKPAKFAQIYIVDPDMQQRAERRRGIFADLDPGTLLDIEQIITESSHSRNSSSTTLRGYTKTRQKGQTSSIWCTGYMRSDRTRPRRRSGYFLNLDQIGKRVVLPSTHPGGPRHMFKSYQNAMAVVREFGKPDVFVTITCSPTWGEIQEKIPDVNQSAQDRPDVVARVYQMKLAAVRKDLDEGVLGRVQNRIYEVAFQKRGLPHAHILAILVEEDKPRTRSIINKLVSVTGLLECGIHALGERTSTVYDTY</sequence>
<reference evidence="2" key="1">
    <citation type="submission" date="2023-04" db="EMBL/GenBank/DDBJ databases">
        <title>Phytophthora fragariaefolia NBRC 109709.</title>
        <authorList>
            <person name="Ichikawa N."/>
            <person name="Sato H."/>
            <person name="Tonouchi N."/>
        </authorList>
    </citation>
    <scope>NUCLEOTIDE SEQUENCE</scope>
    <source>
        <strain evidence="2">NBRC 109709</strain>
    </source>
</reference>
<dbReference type="OrthoDB" id="120387at2759"/>
<dbReference type="InterPro" id="IPR025476">
    <property type="entry name" value="Helitron_helicase-like"/>
</dbReference>
<dbReference type="PANTHER" id="PTHR45786">
    <property type="entry name" value="DNA BINDING PROTEIN-LIKE"/>
    <property type="match status" value="1"/>
</dbReference>
<dbReference type="Pfam" id="PF14214">
    <property type="entry name" value="Helitron_like_N"/>
    <property type="match status" value="1"/>
</dbReference>
<gene>
    <name evidence="2" type="ORF">Pfra01_000070200</name>
</gene>
<dbReference type="PANTHER" id="PTHR45786:SF74">
    <property type="entry name" value="ATP-DEPENDENT DNA HELICASE"/>
    <property type="match status" value="1"/>
</dbReference>
<proteinExistence type="predicted"/>
<evidence type="ECO:0000313" key="3">
    <source>
        <dbReference type="Proteomes" id="UP001165121"/>
    </source>
</evidence>
<dbReference type="Proteomes" id="UP001165121">
    <property type="component" value="Unassembled WGS sequence"/>
</dbReference>
<organism evidence="2 3">
    <name type="scientific">Phytophthora fragariaefolia</name>
    <dbReference type="NCBI Taxonomy" id="1490495"/>
    <lineage>
        <taxon>Eukaryota</taxon>
        <taxon>Sar</taxon>
        <taxon>Stramenopiles</taxon>
        <taxon>Oomycota</taxon>
        <taxon>Peronosporomycetes</taxon>
        <taxon>Peronosporales</taxon>
        <taxon>Peronosporaceae</taxon>
        <taxon>Phytophthora</taxon>
    </lineage>
</organism>
<comment type="caution">
    <text evidence="2">The sequence shown here is derived from an EMBL/GenBank/DDBJ whole genome shotgun (WGS) entry which is preliminary data.</text>
</comment>
<evidence type="ECO:0000259" key="1">
    <source>
        <dbReference type="Pfam" id="PF14214"/>
    </source>
</evidence>
<dbReference type="AlphaFoldDB" id="A0A9W6WSU4"/>
<feature type="domain" description="Helitron helicase-like" evidence="1">
    <location>
        <begin position="158"/>
        <end position="270"/>
    </location>
</feature>
<dbReference type="EMBL" id="BSXT01000055">
    <property type="protein sequence ID" value="GMF16149.1"/>
    <property type="molecule type" value="Genomic_DNA"/>
</dbReference>